<name>A0A6G6AB92_9VIRU</name>
<protein>
    <submittedName>
        <fullName evidence="2">Uncharacterized protein</fullName>
    </submittedName>
</protein>
<feature type="transmembrane region" description="Helical" evidence="1">
    <location>
        <begin position="49"/>
        <end position="66"/>
    </location>
</feature>
<proteinExistence type="predicted"/>
<organism evidence="2">
    <name type="scientific">Borely moumouvirus</name>
    <dbReference type="NCBI Taxonomy" id="2712067"/>
    <lineage>
        <taxon>Viruses</taxon>
        <taxon>Varidnaviria</taxon>
        <taxon>Bamfordvirae</taxon>
        <taxon>Nucleocytoviricota</taxon>
        <taxon>Megaviricetes</taxon>
        <taxon>Imitervirales</taxon>
        <taxon>Mimiviridae</taxon>
        <taxon>Megamimivirinae</taxon>
        <taxon>Moumouvirus</taxon>
    </lineage>
</organism>
<keyword evidence="1" id="KW-1133">Transmembrane helix</keyword>
<dbReference type="EMBL" id="MN175499">
    <property type="protein sequence ID" value="QID06115.1"/>
    <property type="molecule type" value="Genomic_DNA"/>
</dbReference>
<evidence type="ECO:0000313" key="2">
    <source>
        <dbReference type="EMBL" id="QID06115.1"/>
    </source>
</evidence>
<accession>A0A6G6AB92</accession>
<keyword evidence="1" id="KW-0812">Transmembrane</keyword>
<feature type="transmembrane region" description="Helical" evidence="1">
    <location>
        <begin position="6"/>
        <end position="28"/>
    </location>
</feature>
<reference evidence="2" key="1">
    <citation type="submission" date="2019-07" db="EMBL/GenBank/DDBJ databases">
        <title>The discovery of a new lineage B mimivirus raises questions about particles surface fibrils.</title>
        <authorList>
            <person name="Silva L.K.S."/>
            <person name="Rodrigues R.A.L."/>
            <person name="Andrade A.C.S.P."/>
            <person name="Hikida H."/>
            <person name="Andreani J."/>
            <person name="Levasseur A."/>
            <person name="La Scola B."/>
            <person name="Abrahao J.S."/>
        </authorList>
    </citation>
    <scope>NUCLEOTIDE SEQUENCE</scope>
    <source>
        <strain evidence="2">B60</strain>
    </source>
</reference>
<evidence type="ECO:0000256" key="1">
    <source>
        <dbReference type="SAM" id="Phobius"/>
    </source>
</evidence>
<sequence length="98" mass="11545">MAYTSIYQNSYVILVITFIVLCIIFYVFKIGYNTELKDGKVIKTFSWKYPLAISLIVWLIWHFYLYPPGDIGTDNIQTPTNTMRPNVPTQKIIMENWN</sequence>
<keyword evidence="1" id="KW-0472">Membrane</keyword>